<dbReference type="OrthoDB" id="9815130at2"/>
<keyword evidence="8 12" id="KW-0067">ATP-binding</keyword>
<feature type="compositionally biased region" description="Low complexity" evidence="13">
    <location>
        <begin position="204"/>
        <end position="219"/>
    </location>
</feature>
<dbReference type="GO" id="GO:0004817">
    <property type="term" value="F:cysteine-tRNA ligase activity"/>
    <property type="evidence" value="ECO:0007669"/>
    <property type="project" value="UniProtKB-UniRule"/>
</dbReference>
<feature type="region of interest" description="Disordered" evidence="13">
    <location>
        <begin position="405"/>
        <end position="439"/>
    </location>
</feature>
<keyword evidence="6 12" id="KW-0547">Nucleotide-binding</keyword>
<evidence type="ECO:0000256" key="12">
    <source>
        <dbReference type="HAMAP-Rule" id="MF_00041"/>
    </source>
</evidence>
<dbReference type="Pfam" id="PF01406">
    <property type="entry name" value="tRNA-synt_1e"/>
    <property type="match status" value="1"/>
</dbReference>
<feature type="binding site" evidence="12">
    <location>
        <position position="66"/>
    </location>
    <ligand>
        <name>Zn(2+)</name>
        <dbReference type="ChEBI" id="CHEBI:29105"/>
    </ligand>
</feature>
<keyword evidence="16" id="KW-1185">Reference proteome</keyword>
<keyword evidence="10 12" id="KW-0030">Aminoacyl-tRNA synthetase</keyword>
<dbReference type="Pfam" id="PF09190">
    <property type="entry name" value="DALR_2"/>
    <property type="match status" value="1"/>
</dbReference>
<dbReference type="Gene3D" id="3.40.50.620">
    <property type="entry name" value="HUPs"/>
    <property type="match status" value="1"/>
</dbReference>
<dbReference type="Gene3D" id="1.20.120.1910">
    <property type="entry name" value="Cysteine-tRNA ligase, C-terminal anti-codon recognition domain"/>
    <property type="match status" value="1"/>
</dbReference>
<dbReference type="GO" id="GO:0005524">
    <property type="term" value="F:ATP binding"/>
    <property type="evidence" value="ECO:0007669"/>
    <property type="project" value="UniProtKB-UniRule"/>
</dbReference>
<dbReference type="AlphaFoldDB" id="A0A086ZEX7"/>
<dbReference type="HAMAP" id="MF_00041">
    <property type="entry name" value="Cys_tRNA_synth"/>
    <property type="match status" value="1"/>
</dbReference>
<evidence type="ECO:0000256" key="9">
    <source>
        <dbReference type="ARBA" id="ARBA00022917"/>
    </source>
</evidence>
<dbReference type="InterPro" id="IPR015803">
    <property type="entry name" value="Cys-tRNA-ligase"/>
</dbReference>
<feature type="region of interest" description="Disordered" evidence="13">
    <location>
        <begin position="204"/>
        <end position="242"/>
    </location>
</feature>
<name>A0A086ZEX7_9BIFI</name>
<dbReference type="Proteomes" id="UP000029096">
    <property type="component" value="Unassembled WGS sequence"/>
</dbReference>
<feature type="binding site" evidence="12">
    <location>
        <position position="282"/>
    </location>
    <ligand>
        <name>Zn(2+)</name>
        <dbReference type="ChEBI" id="CHEBI:29105"/>
    </ligand>
</feature>
<dbReference type="CDD" id="cd00672">
    <property type="entry name" value="CysRS_core"/>
    <property type="match status" value="1"/>
</dbReference>
<evidence type="ECO:0000256" key="6">
    <source>
        <dbReference type="ARBA" id="ARBA00022741"/>
    </source>
</evidence>
<feature type="compositionally biased region" description="Low complexity" evidence="13">
    <location>
        <begin position="12"/>
        <end position="23"/>
    </location>
</feature>
<evidence type="ECO:0000256" key="3">
    <source>
        <dbReference type="ARBA" id="ARBA00022490"/>
    </source>
</evidence>
<feature type="region of interest" description="Disordered" evidence="13">
    <location>
        <begin position="1"/>
        <end position="29"/>
    </location>
</feature>
<feature type="short sequence motif" description="'KMSKS' region" evidence="12">
    <location>
        <begin position="338"/>
        <end position="342"/>
    </location>
</feature>
<dbReference type="InterPro" id="IPR009080">
    <property type="entry name" value="tRNAsynth_Ia_anticodon-bd"/>
</dbReference>
<comment type="catalytic activity">
    <reaction evidence="11 12">
        <text>tRNA(Cys) + L-cysteine + ATP = L-cysteinyl-tRNA(Cys) + AMP + diphosphate</text>
        <dbReference type="Rhea" id="RHEA:17773"/>
        <dbReference type="Rhea" id="RHEA-COMP:9661"/>
        <dbReference type="Rhea" id="RHEA-COMP:9679"/>
        <dbReference type="ChEBI" id="CHEBI:30616"/>
        <dbReference type="ChEBI" id="CHEBI:33019"/>
        <dbReference type="ChEBI" id="CHEBI:35235"/>
        <dbReference type="ChEBI" id="CHEBI:78442"/>
        <dbReference type="ChEBI" id="CHEBI:78517"/>
        <dbReference type="ChEBI" id="CHEBI:456215"/>
        <dbReference type="EC" id="6.1.1.16"/>
    </reaction>
</comment>
<keyword evidence="7 12" id="KW-0862">Zinc</keyword>
<dbReference type="PANTHER" id="PTHR10890:SF30">
    <property type="entry name" value="CYSTEINE--TRNA LIGASE"/>
    <property type="match status" value="1"/>
</dbReference>
<dbReference type="InterPro" id="IPR015273">
    <property type="entry name" value="Cys-tRNA-synt_Ia_DALR"/>
</dbReference>
<comment type="subunit">
    <text evidence="2 12">Monomer.</text>
</comment>
<comment type="subcellular location">
    <subcellularLocation>
        <location evidence="12">Cytoplasm</location>
    </subcellularLocation>
</comment>
<comment type="similarity">
    <text evidence="1 12">Belongs to the class-I aminoacyl-tRNA synthetase family.</text>
</comment>
<feature type="domain" description="Cysteinyl-tRNA synthetase class Ia DALR" evidence="14">
    <location>
        <begin position="448"/>
        <end position="572"/>
    </location>
</feature>
<comment type="cofactor">
    <cofactor evidence="12">
        <name>Zn(2+)</name>
        <dbReference type="ChEBI" id="CHEBI:29105"/>
    </cofactor>
    <text evidence="12">Binds 1 zinc ion per subunit.</text>
</comment>
<dbReference type="GO" id="GO:0005829">
    <property type="term" value="C:cytosol"/>
    <property type="evidence" value="ECO:0007669"/>
    <property type="project" value="TreeGrafter"/>
</dbReference>
<dbReference type="Gene3D" id="1.20.120.640">
    <property type="entry name" value="Anticodon-binding domain of a subclass of class I aminoacyl-tRNA synthetases"/>
    <property type="match status" value="1"/>
</dbReference>
<feature type="short sequence motif" description="'HIGH' region" evidence="12">
    <location>
        <begin position="68"/>
        <end position="78"/>
    </location>
</feature>
<feature type="compositionally biased region" description="Polar residues" evidence="13">
    <location>
        <begin position="1"/>
        <end position="11"/>
    </location>
</feature>
<dbReference type="STRING" id="1437606.BBOH_1339"/>
<dbReference type="GO" id="GO:0006423">
    <property type="term" value="P:cysteinyl-tRNA aminoacylation"/>
    <property type="evidence" value="ECO:0007669"/>
    <property type="project" value="UniProtKB-UniRule"/>
</dbReference>
<keyword evidence="5 12" id="KW-0479">Metal-binding</keyword>
<dbReference type="SUPFAM" id="SSF52374">
    <property type="entry name" value="Nucleotidylyl transferase"/>
    <property type="match status" value="1"/>
</dbReference>
<evidence type="ECO:0000256" key="1">
    <source>
        <dbReference type="ARBA" id="ARBA00005594"/>
    </source>
</evidence>
<dbReference type="SUPFAM" id="SSF47323">
    <property type="entry name" value="Anticodon-binding domain of a subclass of class I aminoacyl-tRNA synthetases"/>
    <property type="match status" value="2"/>
</dbReference>
<dbReference type="NCBIfam" id="TIGR00435">
    <property type="entry name" value="cysS"/>
    <property type="match status" value="1"/>
</dbReference>
<dbReference type="InterPro" id="IPR032678">
    <property type="entry name" value="tRNA-synt_1_cat_dom"/>
</dbReference>
<keyword evidence="9 12" id="KW-0648">Protein biosynthesis</keyword>
<evidence type="ECO:0000313" key="15">
    <source>
        <dbReference type="EMBL" id="KFI45077.1"/>
    </source>
</evidence>
<feature type="binding site" evidence="12">
    <location>
        <position position="307"/>
    </location>
    <ligand>
        <name>Zn(2+)</name>
        <dbReference type="ChEBI" id="CHEBI:29105"/>
    </ligand>
</feature>
<evidence type="ECO:0000259" key="14">
    <source>
        <dbReference type="SMART" id="SM00840"/>
    </source>
</evidence>
<dbReference type="SMART" id="SM00840">
    <property type="entry name" value="DALR_2"/>
    <property type="match status" value="1"/>
</dbReference>
<gene>
    <name evidence="12" type="primary">cysS</name>
    <name evidence="15" type="ORF">BBOH_1339</name>
</gene>
<dbReference type="InterPro" id="IPR014729">
    <property type="entry name" value="Rossmann-like_a/b/a_fold"/>
</dbReference>
<accession>A0A086ZEX7</accession>
<reference evidence="15 16" key="1">
    <citation type="submission" date="2014-03" db="EMBL/GenBank/DDBJ databases">
        <title>Genomics of Bifidobacteria.</title>
        <authorList>
            <person name="Ventura M."/>
            <person name="Milani C."/>
            <person name="Lugli G.A."/>
        </authorList>
    </citation>
    <scope>NUCLEOTIDE SEQUENCE [LARGE SCALE GENOMIC DNA]</scope>
    <source>
        <strain evidence="15 16">DSM 22767</strain>
    </source>
</reference>
<evidence type="ECO:0000313" key="16">
    <source>
        <dbReference type="Proteomes" id="UP000029096"/>
    </source>
</evidence>
<evidence type="ECO:0000256" key="2">
    <source>
        <dbReference type="ARBA" id="ARBA00011245"/>
    </source>
</evidence>
<protein>
    <recommendedName>
        <fullName evidence="12">Cysteine--tRNA ligase</fullName>
        <ecNumber evidence="12">6.1.1.16</ecNumber>
    </recommendedName>
    <alternativeName>
        <fullName evidence="12">Cysteinyl-tRNA synthetase</fullName>
        <shortName evidence="12">CysRS</shortName>
    </alternativeName>
</protein>
<dbReference type="PRINTS" id="PR00983">
    <property type="entry name" value="TRNASYNTHCYS"/>
</dbReference>
<organism evidence="15 16">
    <name type="scientific">Bifidobacterium bohemicum DSM 22767</name>
    <dbReference type="NCBI Taxonomy" id="1437606"/>
    <lineage>
        <taxon>Bacteria</taxon>
        <taxon>Bacillati</taxon>
        <taxon>Actinomycetota</taxon>
        <taxon>Actinomycetes</taxon>
        <taxon>Bifidobacteriales</taxon>
        <taxon>Bifidobacteriaceae</taxon>
        <taxon>Bifidobacterium</taxon>
    </lineage>
</organism>
<comment type="caution">
    <text evidence="15">The sequence shown here is derived from an EMBL/GenBank/DDBJ whole genome shotgun (WGS) entry which is preliminary data.</text>
</comment>
<dbReference type="PANTHER" id="PTHR10890">
    <property type="entry name" value="CYSTEINYL-TRNA SYNTHETASE"/>
    <property type="match status" value="1"/>
</dbReference>
<evidence type="ECO:0000256" key="13">
    <source>
        <dbReference type="SAM" id="MobiDB-lite"/>
    </source>
</evidence>
<dbReference type="EC" id="6.1.1.16" evidence="12"/>
<dbReference type="RefSeq" id="WP_033521612.1">
    <property type="nucleotide sequence ID" value="NZ_JDUS01000009.1"/>
</dbReference>
<evidence type="ECO:0000256" key="5">
    <source>
        <dbReference type="ARBA" id="ARBA00022723"/>
    </source>
</evidence>
<evidence type="ECO:0000256" key="11">
    <source>
        <dbReference type="ARBA" id="ARBA00047398"/>
    </source>
</evidence>
<evidence type="ECO:0000256" key="10">
    <source>
        <dbReference type="ARBA" id="ARBA00023146"/>
    </source>
</evidence>
<keyword evidence="4 12" id="KW-0436">Ligase</keyword>
<dbReference type="GO" id="GO:0008270">
    <property type="term" value="F:zinc ion binding"/>
    <property type="evidence" value="ECO:0007669"/>
    <property type="project" value="UniProtKB-UniRule"/>
</dbReference>
<feature type="binding site" evidence="12">
    <location>
        <position position="311"/>
    </location>
    <ligand>
        <name>Zn(2+)</name>
        <dbReference type="ChEBI" id="CHEBI:29105"/>
    </ligand>
</feature>
<evidence type="ECO:0000256" key="4">
    <source>
        <dbReference type="ARBA" id="ARBA00022598"/>
    </source>
</evidence>
<dbReference type="eggNOG" id="COG0215">
    <property type="taxonomic scope" value="Bacteria"/>
</dbReference>
<feature type="compositionally biased region" description="Polar residues" evidence="13">
    <location>
        <begin position="422"/>
        <end position="439"/>
    </location>
</feature>
<feature type="binding site" evidence="12">
    <location>
        <position position="341"/>
    </location>
    <ligand>
        <name>ATP</name>
        <dbReference type="ChEBI" id="CHEBI:30616"/>
    </ligand>
</feature>
<evidence type="ECO:0000256" key="8">
    <source>
        <dbReference type="ARBA" id="ARBA00022840"/>
    </source>
</evidence>
<keyword evidence="3 12" id="KW-0963">Cytoplasm</keyword>
<proteinExistence type="inferred from homology"/>
<dbReference type="InterPro" id="IPR024909">
    <property type="entry name" value="Cys-tRNA/MSH_ligase"/>
</dbReference>
<dbReference type="EMBL" id="JGYP01000004">
    <property type="protein sequence ID" value="KFI45077.1"/>
    <property type="molecule type" value="Genomic_DNA"/>
</dbReference>
<evidence type="ECO:0000256" key="7">
    <source>
        <dbReference type="ARBA" id="ARBA00022833"/>
    </source>
</evidence>
<sequence>MENAEKPQNFNTSSSVAASQTTQGEAERAGGQLADAASRLCIYNTATHSVAPFEPIKPGQVGIYVCGATVQSSPHIGHIRAAVAFDIVRRWFERLGYKVTFIRNVTDIDDKILDKATAAGQQWWARAYHYEREFAKAYDTLGVEAPTYEPRATGHIDEMVELIGRIIDNGHAYVIRDEKGNPTGNVFFDVASWPHYGELTHQKQSTTDAASDAASQITDRMGPSVDATGDDKYNPVDPADYDPAKHDPRDFALWKASKPSDPATARWQTPYGTGRPGWHIECSAMSHRYLDGMFDIHGGGLDLRFPHHENEMAQTRAAGYQSARVWMHSAWVTAKGEKMSKSLGNGLSVPSVLAHNPAWVVRYALGAVQYRSMLEWSDQSLAEARAAYERITGFIERAGETLNAGMNTADGANTAAPETKGSGRNSASGGQPSRSEVTSLSADQLPGDFVAAMNDDFNISGAIAAIFTSIRHGNSMIQAIAQHQSPIAQVDPAAVAALANEFRSTIETIAERYPDLSQDIIWADAKARFALKHTDLPSSFVDDLGSRLELRRVLLTVRAMLDTLGLDPLAEPWVAGAGDGGFSGSTTGSVGGSGSNAASEHELLDTIIRHQLNAREAARKARNFEVADKIRDSLANMGVEITDTPTGATWKLR</sequence>